<accession>A0ABP1N652</accession>
<dbReference type="PANTHER" id="PTHR43142">
    <property type="entry name" value="CARBOXYLIC ESTER HYDROLASE"/>
    <property type="match status" value="1"/>
</dbReference>
<evidence type="ECO:0000313" key="9">
    <source>
        <dbReference type="Proteomes" id="UP001642520"/>
    </source>
</evidence>
<evidence type="ECO:0000256" key="5">
    <source>
        <dbReference type="ARBA" id="ARBA00023180"/>
    </source>
</evidence>
<dbReference type="InterPro" id="IPR019826">
    <property type="entry name" value="Carboxylesterase_B_AS"/>
</dbReference>
<evidence type="ECO:0000256" key="4">
    <source>
        <dbReference type="ARBA" id="ARBA00023157"/>
    </source>
</evidence>
<keyword evidence="3 6" id="KW-0378">Hydrolase</keyword>
<protein>
    <recommendedName>
        <fullName evidence="6">Carboxylic ester hydrolase</fullName>
        <ecNumber evidence="6">3.1.1.-</ecNumber>
    </recommendedName>
</protein>
<dbReference type="EC" id="3.1.1.-" evidence="6"/>
<dbReference type="InterPro" id="IPR019819">
    <property type="entry name" value="Carboxylesterase_B_CS"/>
</dbReference>
<evidence type="ECO:0000313" key="8">
    <source>
        <dbReference type="EMBL" id="CAL7935528.1"/>
    </source>
</evidence>
<keyword evidence="4" id="KW-1015">Disulfide bond</keyword>
<comment type="similarity">
    <text evidence="1 6">Belongs to the type-B carboxylesterase/lipase family.</text>
</comment>
<dbReference type="PROSITE" id="PS00941">
    <property type="entry name" value="CARBOXYLESTERASE_B_2"/>
    <property type="match status" value="1"/>
</dbReference>
<dbReference type="PANTHER" id="PTHR43142:SF1">
    <property type="entry name" value="CARBOXYLIC ESTER HYDROLASE"/>
    <property type="match status" value="1"/>
</dbReference>
<dbReference type="EMBL" id="CAXAJV020001284">
    <property type="protein sequence ID" value="CAL7935528.1"/>
    <property type="molecule type" value="Genomic_DNA"/>
</dbReference>
<keyword evidence="5" id="KW-0325">Glycoprotein</keyword>
<evidence type="ECO:0000256" key="2">
    <source>
        <dbReference type="ARBA" id="ARBA00022487"/>
    </source>
</evidence>
<dbReference type="PROSITE" id="PS00122">
    <property type="entry name" value="CARBOXYLESTERASE_B_1"/>
    <property type="match status" value="1"/>
</dbReference>
<sequence length="546" mass="61592">MIRSVCLVLVVFFVHCTNGDPVVRIKNGFLRGTINTTIWNSIEFSSFRGIPFAKPPLGELRFQPPVPADPWTGIRNATIDSAGCTQFNFLEDRYIGEEDCLYINVYTPFTNFSDPRPQKPVMFWIFGGAYILGSGSTYLYGPEYFMEQDVVVVTFNYRVGILGFLALDHPKALGNQGLKDQYLALQWVNENIAAFGGDPNQVTLFGQSAGSASIGFHMLSDKTKGLFVRSIQMSGSPLCPWAFHTPDEARQIAQQIGVVLAHQTVDTDEFLDFLLKQPAANLASATRLMESYIILPFRPTIENTAIDYNKTAYITDCPLTRFRDGKFYKQPMLMGYTHNELLSILFIINYVFGNSTEQITDPLTLDMFNLAKEVTTLGVNPGTMSLSDIYFIGPVDFTQKFLAERNGDNPIYFYRESYEAPEIYHKYALDVQYDGVAHLDDLPYVWNMKTMPIEKNPTPSYRQFQMKLVTMYTNFAKYGNPTPENNSPIGITWTPSGPQGLQLDINENFTMNDRLTSLITRSYEDSIMGIIPSISGCVTNLFKLVI</sequence>
<name>A0ABP1N652_XYLVO</name>
<evidence type="ECO:0000256" key="3">
    <source>
        <dbReference type="ARBA" id="ARBA00022801"/>
    </source>
</evidence>
<feature type="domain" description="Carboxylesterase type B" evidence="7">
    <location>
        <begin position="20"/>
        <end position="350"/>
    </location>
</feature>
<feature type="signal peptide" evidence="6">
    <location>
        <begin position="1"/>
        <end position="19"/>
    </location>
</feature>
<keyword evidence="6" id="KW-0732">Signal</keyword>
<dbReference type="Pfam" id="PF00135">
    <property type="entry name" value="COesterase"/>
    <property type="match status" value="2"/>
</dbReference>
<keyword evidence="2" id="KW-0719">Serine esterase</keyword>
<organism evidence="8 9">
    <name type="scientific">Xylocopa violacea</name>
    <name type="common">Violet carpenter bee</name>
    <name type="synonym">Apis violacea</name>
    <dbReference type="NCBI Taxonomy" id="135666"/>
    <lineage>
        <taxon>Eukaryota</taxon>
        <taxon>Metazoa</taxon>
        <taxon>Ecdysozoa</taxon>
        <taxon>Arthropoda</taxon>
        <taxon>Hexapoda</taxon>
        <taxon>Insecta</taxon>
        <taxon>Pterygota</taxon>
        <taxon>Neoptera</taxon>
        <taxon>Endopterygota</taxon>
        <taxon>Hymenoptera</taxon>
        <taxon>Apocrita</taxon>
        <taxon>Aculeata</taxon>
        <taxon>Apoidea</taxon>
        <taxon>Anthophila</taxon>
        <taxon>Apidae</taxon>
        <taxon>Xylocopa</taxon>
        <taxon>Xylocopa</taxon>
    </lineage>
</organism>
<keyword evidence="9" id="KW-1185">Reference proteome</keyword>
<evidence type="ECO:0000259" key="7">
    <source>
        <dbReference type="Pfam" id="PF00135"/>
    </source>
</evidence>
<evidence type="ECO:0000256" key="6">
    <source>
        <dbReference type="RuleBase" id="RU361235"/>
    </source>
</evidence>
<dbReference type="SUPFAM" id="SSF53474">
    <property type="entry name" value="alpha/beta-Hydrolases"/>
    <property type="match status" value="1"/>
</dbReference>
<evidence type="ECO:0000256" key="1">
    <source>
        <dbReference type="ARBA" id="ARBA00005964"/>
    </source>
</evidence>
<feature type="chain" id="PRO_5044978200" description="Carboxylic ester hydrolase" evidence="6">
    <location>
        <begin position="20"/>
        <end position="546"/>
    </location>
</feature>
<dbReference type="InterPro" id="IPR002018">
    <property type="entry name" value="CarbesteraseB"/>
</dbReference>
<proteinExistence type="inferred from homology"/>
<gene>
    <name evidence="8" type="ORF">XYLVIOL_LOCUS1653</name>
</gene>
<reference evidence="8 9" key="1">
    <citation type="submission" date="2024-08" db="EMBL/GenBank/DDBJ databases">
        <authorList>
            <person name="Will J Nash"/>
            <person name="Angela Man"/>
            <person name="Seanna McTaggart"/>
            <person name="Kendall Baker"/>
            <person name="Tom Barker"/>
            <person name="Leah Catchpole"/>
            <person name="Alex Durrant"/>
            <person name="Karim Gharbi"/>
            <person name="Naomi Irish"/>
            <person name="Gemy Kaithakottil"/>
            <person name="Debby Ku"/>
            <person name="Aaliyah Providence"/>
            <person name="Felix Shaw"/>
            <person name="David Swarbreck"/>
            <person name="Chris Watkins"/>
            <person name="Ann M. McCartney"/>
            <person name="Giulio Formenti"/>
            <person name="Alice Mouton"/>
            <person name="Noel Vella"/>
            <person name="Bjorn M von Reumont"/>
            <person name="Adriana Vella"/>
            <person name="Wilfried Haerty"/>
        </authorList>
    </citation>
    <scope>NUCLEOTIDE SEQUENCE [LARGE SCALE GENOMIC DNA]</scope>
</reference>
<feature type="domain" description="Carboxylesterase type B" evidence="7">
    <location>
        <begin position="386"/>
        <end position="508"/>
    </location>
</feature>
<dbReference type="InterPro" id="IPR029058">
    <property type="entry name" value="AB_hydrolase_fold"/>
</dbReference>
<dbReference type="Gene3D" id="3.40.50.1820">
    <property type="entry name" value="alpha/beta hydrolase"/>
    <property type="match status" value="1"/>
</dbReference>
<dbReference type="Proteomes" id="UP001642520">
    <property type="component" value="Unassembled WGS sequence"/>
</dbReference>
<comment type="caution">
    <text evidence="8">The sequence shown here is derived from an EMBL/GenBank/DDBJ whole genome shotgun (WGS) entry which is preliminary data.</text>
</comment>